<gene>
    <name evidence="2" type="ORF">GCM10010912_52810</name>
</gene>
<reference evidence="2" key="2">
    <citation type="submission" date="2020-09" db="EMBL/GenBank/DDBJ databases">
        <authorList>
            <person name="Sun Q."/>
            <person name="Zhou Y."/>
        </authorList>
    </citation>
    <scope>NUCLEOTIDE SEQUENCE</scope>
    <source>
        <strain evidence="2">CGMCC 1.16134</strain>
    </source>
</reference>
<feature type="transmembrane region" description="Helical" evidence="1">
    <location>
        <begin position="157"/>
        <end position="179"/>
    </location>
</feature>
<feature type="transmembrane region" description="Helical" evidence="1">
    <location>
        <begin position="96"/>
        <end position="122"/>
    </location>
</feature>
<keyword evidence="1" id="KW-0812">Transmembrane</keyword>
<keyword evidence="3" id="KW-1185">Reference proteome</keyword>
<dbReference type="PANTHER" id="PTHR37305">
    <property type="entry name" value="INTEGRAL MEMBRANE PROTEIN-RELATED"/>
    <property type="match status" value="1"/>
</dbReference>
<feature type="transmembrane region" description="Helical" evidence="1">
    <location>
        <begin position="237"/>
        <end position="259"/>
    </location>
</feature>
<evidence type="ECO:0008006" key="4">
    <source>
        <dbReference type="Google" id="ProtNLM"/>
    </source>
</evidence>
<dbReference type="PANTHER" id="PTHR37305:SF1">
    <property type="entry name" value="MEMBRANE PROTEIN"/>
    <property type="match status" value="1"/>
</dbReference>
<keyword evidence="1" id="KW-0472">Membrane</keyword>
<dbReference type="EMBL" id="BMKR01000032">
    <property type="protein sequence ID" value="GGG01378.1"/>
    <property type="molecule type" value="Genomic_DNA"/>
</dbReference>
<organism evidence="2 3">
    <name type="scientific">Paenibacillus albidus</name>
    <dbReference type="NCBI Taxonomy" id="2041023"/>
    <lineage>
        <taxon>Bacteria</taxon>
        <taxon>Bacillati</taxon>
        <taxon>Bacillota</taxon>
        <taxon>Bacilli</taxon>
        <taxon>Bacillales</taxon>
        <taxon>Paenibacillaceae</taxon>
        <taxon>Paenibacillus</taxon>
    </lineage>
</organism>
<dbReference type="AlphaFoldDB" id="A0A917CZT8"/>
<proteinExistence type="predicted"/>
<evidence type="ECO:0000313" key="2">
    <source>
        <dbReference type="EMBL" id="GGG01378.1"/>
    </source>
</evidence>
<evidence type="ECO:0000256" key="1">
    <source>
        <dbReference type="SAM" id="Phobius"/>
    </source>
</evidence>
<protein>
    <recommendedName>
        <fullName evidence="4">ABC transporter permease</fullName>
    </recommendedName>
</protein>
<accession>A0A917CZT8</accession>
<name>A0A917CZT8_9BACL</name>
<keyword evidence="1" id="KW-1133">Transmembrane helix</keyword>
<dbReference type="RefSeq" id="WP_189030211.1">
    <property type="nucleotide sequence ID" value="NZ_BMKR01000032.1"/>
</dbReference>
<feature type="transmembrane region" description="Helical" evidence="1">
    <location>
        <begin position="20"/>
        <end position="39"/>
    </location>
</feature>
<feature type="transmembrane region" description="Helical" evidence="1">
    <location>
        <begin position="51"/>
        <end position="75"/>
    </location>
</feature>
<reference evidence="2" key="1">
    <citation type="journal article" date="2014" name="Int. J. Syst. Evol. Microbiol.">
        <title>Complete genome sequence of Corynebacterium casei LMG S-19264T (=DSM 44701T), isolated from a smear-ripened cheese.</title>
        <authorList>
            <consortium name="US DOE Joint Genome Institute (JGI-PGF)"/>
            <person name="Walter F."/>
            <person name="Albersmeier A."/>
            <person name="Kalinowski J."/>
            <person name="Ruckert C."/>
        </authorList>
    </citation>
    <scope>NUCLEOTIDE SEQUENCE</scope>
    <source>
        <strain evidence="2">CGMCC 1.16134</strain>
    </source>
</reference>
<sequence>MYNLLRADLFKLRKSTAIKVLVGITVASASLMAWIAYLIAQGEMDGSMSGIGFLFSDMNVISILGAVVAGLLICGDFENKTIHDAIATGRSRGAVILSKAAVTCIALVVLLLPYAVITGIALSTDSKFGMGSVSLGFLHVLTAEAGTGLSIPETARLLAVMLTLMVVYAAQLSITVPLALVLKKPVLVVAFYYGFSIVCGQLAALGERSHVLENIMAGTPFGANYTLLTLDTGMGELFQALSVSLIFIVVMLALAYSAFRRAEIK</sequence>
<feature type="transmembrane region" description="Helical" evidence="1">
    <location>
        <begin position="186"/>
        <end position="206"/>
    </location>
</feature>
<comment type="caution">
    <text evidence="2">The sequence shown here is derived from an EMBL/GenBank/DDBJ whole genome shotgun (WGS) entry which is preliminary data.</text>
</comment>
<dbReference type="Proteomes" id="UP000637643">
    <property type="component" value="Unassembled WGS sequence"/>
</dbReference>
<evidence type="ECO:0000313" key="3">
    <source>
        <dbReference type="Proteomes" id="UP000637643"/>
    </source>
</evidence>